<evidence type="ECO:0000256" key="5">
    <source>
        <dbReference type="ARBA" id="ARBA00023015"/>
    </source>
</evidence>
<feature type="domain" description="Copper-fist" evidence="9">
    <location>
        <begin position="1"/>
        <end position="39"/>
    </location>
</feature>
<dbReference type="SMART" id="SM00412">
    <property type="entry name" value="Cu_FIST"/>
    <property type="match status" value="1"/>
</dbReference>
<dbReference type="Gene3D" id="3.90.430.10">
    <property type="entry name" value="Copper fist DNA-binding domain"/>
    <property type="match status" value="1"/>
</dbReference>
<dbReference type="KEGG" id="act:ACLA_081950"/>
<keyword evidence="4" id="KW-0186">Copper</keyword>
<accession>A1CT68</accession>
<dbReference type="GO" id="GO:0006878">
    <property type="term" value="P:intracellular copper ion homeostasis"/>
    <property type="evidence" value="ECO:0007669"/>
    <property type="project" value="TreeGrafter"/>
</dbReference>
<keyword evidence="6" id="KW-0804">Transcription</keyword>
<feature type="region of interest" description="Disordered" evidence="8">
    <location>
        <begin position="205"/>
        <end position="276"/>
    </location>
</feature>
<evidence type="ECO:0000313" key="11">
    <source>
        <dbReference type="Proteomes" id="UP000006701"/>
    </source>
</evidence>
<dbReference type="PROSITE" id="PS50073">
    <property type="entry name" value="COPPER_FIST_2"/>
    <property type="match status" value="1"/>
</dbReference>
<dbReference type="PANTHER" id="PTHR28088:SF5">
    <property type="entry name" value="TRANSCRIPTIONAL ACTIVATOR HAA1-RELATED"/>
    <property type="match status" value="1"/>
</dbReference>
<proteinExistence type="predicted"/>
<dbReference type="VEuPathDB" id="FungiDB:ACLA_081950"/>
<dbReference type="SUPFAM" id="SSF57879">
    <property type="entry name" value="Zinc domain conserved in yeast copper-regulated transcription factors"/>
    <property type="match status" value="1"/>
</dbReference>
<sequence>MLIDGEKWACEACVRGHRVSSCHHSDRPLTHINKKGRPVSQCAHCRGLRKSRTTHVKCECGDKKKNSHKNDSDPHAVEKRDLKQDSRPRCGCTHGQRCTCALKKEPQLDSVPETGLHPPLPHAAPSEPPKKPQLTSTKSEGALTIFRDGHHKPAHKHNDMAHKCGLPYTIPRSHTIHATSDVARRSYEFLPLTEPTFLEKAFAIQTRSEPPSNRAQPAAMQPRRLSKSEHGTPENAPVTATEDMTATISPLDLSPFFPPPPANLDQPSGSRSDSITLPQPSMEPLDQIVTSMPPLDVSFSTYPTTTTTTSPVTGMAFQDPYQEPFFASPDSEHPVSSATFSAPPVDWSNFPLYSSDVPAATSTQAPSYASFDYNSVAPGFPAPSSSGDISEVEDFGPLTGLGPAGNDLHDLHSVSENSDLDHFRISSASSFIGLPQAQLLSSNNLEAIDIDEFLKSANESTAALEHQLQASMAIEPKPMPAQNSFEVMATPTTSLPMTTTSSPSESMWPATMFDPNGPSMDDNNGNFYAPPWV</sequence>
<dbReference type="InterPro" id="IPR036395">
    <property type="entry name" value="Cu_fist_DNA-bd_dom_sf"/>
</dbReference>
<dbReference type="GO" id="GO:0000978">
    <property type="term" value="F:RNA polymerase II cis-regulatory region sequence-specific DNA binding"/>
    <property type="evidence" value="ECO:0007669"/>
    <property type="project" value="TreeGrafter"/>
</dbReference>
<evidence type="ECO:0000256" key="4">
    <source>
        <dbReference type="ARBA" id="ARBA00023008"/>
    </source>
</evidence>
<dbReference type="AlphaFoldDB" id="A1CT68"/>
<dbReference type="GO" id="GO:0005634">
    <property type="term" value="C:nucleus"/>
    <property type="evidence" value="ECO:0007669"/>
    <property type="project" value="UniProtKB-SubCell"/>
</dbReference>
<dbReference type="eggNOG" id="ENOG502S7CA">
    <property type="taxonomic scope" value="Eukaryota"/>
</dbReference>
<keyword evidence="7" id="KW-0539">Nucleus</keyword>
<evidence type="ECO:0000256" key="6">
    <source>
        <dbReference type="ARBA" id="ARBA00023163"/>
    </source>
</evidence>
<dbReference type="EMBL" id="DS027060">
    <property type="protein sequence ID" value="EAW06505.1"/>
    <property type="molecule type" value="Genomic_DNA"/>
</dbReference>
<dbReference type="OMA" id="AHIKCDC"/>
<dbReference type="STRING" id="344612.A1CT68"/>
<dbReference type="GO" id="GO:0045944">
    <property type="term" value="P:positive regulation of transcription by RNA polymerase II"/>
    <property type="evidence" value="ECO:0007669"/>
    <property type="project" value="TreeGrafter"/>
</dbReference>
<feature type="region of interest" description="Disordered" evidence="8">
    <location>
        <begin position="109"/>
        <end position="137"/>
    </location>
</feature>
<dbReference type="GO" id="GO:0005507">
    <property type="term" value="F:copper ion binding"/>
    <property type="evidence" value="ECO:0007669"/>
    <property type="project" value="InterPro"/>
</dbReference>
<evidence type="ECO:0000256" key="1">
    <source>
        <dbReference type="ARBA" id="ARBA00004123"/>
    </source>
</evidence>
<keyword evidence="3" id="KW-0862">Zinc</keyword>
<comment type="subcellular location">
    <subcellularLocation>
        <location evidence="1">Nucleus</location>
    </subcellularLocation>
</comment>
<feature type="compositionally biased region" description="Polar residues" evidence="8">
    <location>
        <begin position="265"/>
        <end position="276"/>
    </location>
</feature>
<evidence type="ECO:0000256" key="3">
    <source>
        <dbReference type="ARBA" id="ARBA00022833"/>
    </source>
</evidence>
<dbReference type="FunFam" id="3.90.430.10:FF:000001">
    <property type="entry name" value="Copper fist DNA-binding protein"/>
    <property type="match status" value="1"/>
</dbReference>
<dbReference type="InterPro" id="IPR001083">
    <property type="entry name" value="Cu_fist_DNA-bd_dom"/>
</dbReference>
<feature type="compositionally biased region" description="Basic and acidic residues" evidence="8">
    <location>
        <begin position="61"/>
        <end position="88"/>
    </location>
</feature>
<dbReference type="GO" id="GO:0006879">
    <property type="term" value="P:intracellular iron ion homeostasis"/>
    <property type="evidence" value="ECO:0007669"/>
    <property type="project" value="TreeGrafter"/>
</dbReference>
<dbReference type="GeneID" id="4700253"/>
<keyword evidence="2" id="KW-0479">Metal-binding</keyword>
<dbReference type="RefSeq" id="XP_001267931.1">
    <property type="nucleotide sequence ID" value="XM_001267930.1"/>
</dbReference>
<dbReference type="Pfam" id="PF00649">
    <property type="entry name" value="Copper-fist"/>
    <property type="match status" value="1"/>
</dbReference>
<dbReference type="Proteomes" id="UP000006701">
    <property type="component" value="Unassembled WGS sequence"/>
</dbReference>
<feature type="region of interest" description="Disordered" evidence="8">
    <location>
        <begin position="61"/>
        <end position="90"/>
    </location>
</feature>
<gene>
    <name evidence="10" type="ORF">ACLA_081950</name>
</gene>
<dbReference type="OrthoDB" id="5600085at2759"/>
<dbReference type="SMART" id="SM01090">
    <property type="entry name" value="Copper-fist"/>
    <property type="match status" value="1"/>
</dbReference>
<dbReference type="PANTHER" id="PTHR28088">
    <property type="entry name" value="TRANSCRIPTIONAL ACTIVATOR HAA1-RELATED"/>
    <property type="match status" value="1"/>
</dbReference>
<keyword evidence="11" id="KW-1185">Reference proteome</keyword>
<keyword evidence="5" id="KW-0805">Transcription regulation</keyword>
<dbReference type="PRINTS" id="PR00617">
    <property type="entry name" value="COPPERFIST"/>
</dbReference>
<evidence type="ECO:0000256" key="2">
    <source>
        <dbReference type="ARBA" id="ARBA00022723"/>
    </source>
</evidence>
<name>A1CT68_ASPCL</name>
<dbReference type="GO" id="GO:0000981">
    <property type="term" value="F:DNA-binding transcription factor activity, RNA polymerase II-specific"/>
    <property type="evidence" value="ECO:0007669"/>
    <property type="project" value="TreeGrafter"/>
</dbReference>
<protein>
    <submittedName>
        <fullName evidence="10">Copper fist DNA binding domain protein</fullName>
    </submittedName>
</protein>
<evidence type="ECO:0000259" key="9">
    <source>
        <dbReference type="PROSITE" id="PS50073"/>
    </source>
</evidence>
<evidence type="ECO:0000256" key="8">
    <source>
        <dbReference type="SAM" id="MobiDB-lite"/>
    </source>
</evidence>
<dbReference type="HOGENOM" id="CLU_022327_2_0_1"/>
<evidence type="ECO:0000313" key="10">
    <source>
        <dbReference type="EMBL" id="EAW06505.1"/>
    </source>
</evidence>
<dbReference type="InterPro" id="IPR051763">
    <property type="entry name" value="Copper_Homeo_Regul"/>
</dbReference>
<reference evidence="10 11" key="1">
    <citation type="journal article" date="2008" name="PLoS Genet.">
        <title>Genomic islands in the pathogenic filamentous fungus Aspergillus fumigatus.</title>
        <authorList>
            <person name="Fedorova N.D."/>
            <person name="Khaldi N."/>
            <person name="Joardar V.S."/>
            <person name="Maiti R."/>
            <person name="Amedeo P."/>
            <person name="Anderson M.J."/>
            <person name="Crabtree J."/>
            <person name="Silva J.C."/>
            <person name="Badger J.H."/>
            <person name="Albarraq A."/>
            <person name="Angiuoli S."/>
            <person name="Bussey H."/>
            <person name="Bowyer P."/>
            <person name="Cotty P.J."/>
            <person name="Dyer P.S."/>
            <person name="Egan A."/>
            <person name="Galens K."/>
            <person name="Fraser-Liggett C.M."/>
            <person name="Haas B.J."/>
            <person name="Inman J.M."/>
            <person name="Kent R."/>
            <person name="Lemieux S."/>
            <person name="Malavazi I."/>
            <person name="Orvis J."/>
            <person name="Roemer T."/>
            <person name="Ronning C.M."/>
            <person name="Sundaram J.P."/>
            <person name="Sutton G."/>
            <person name="Turner G."/>
            <person name="Venter J.C."/>
            <person name="White O.R."/>
            <person name="Whitty B.R."/>
            <person name="Youngman P."/>
            <person name="Wolfe K.H."/>
            <person name="Goldman G.H."/>
            <person name="Wortman J.R."/>
            <person name="Jiang B."/>
            <person name="Denning D.W."/>
            <person name="Nierman W.C."/>
        </authorList>
    </citation>
    <scope>NUCLEOTIDE SEQUENCE [LARGE SCALE GENOMIC DNA]</scope>
    <source>
        <strain evidence="11">ATCC 1007 / CBS 513.65 / DSM 816 / NCTC 3887 / NRRL 1</strain>
    </source>
</reference>
<organism evidence="10 11">
    <name type="scientific">Aspergillus clavatus (strain ATCC 1007 / CBS 513.65 / DSM 816 / NCTC 3887 / NRRL 1 / QM 1276 / 107)</name>
    <dbReference type="NCBI Taxonomy" id="344612"/>
    <lineage>
        <taxon>Eukaryota</taxon>
        <taxon>Fungi</taxon>
        <taxon>Dikarya</taxon>
        <taxon>Ascomycota</taxon>
        <taxon>Pezizomycotina</taxon>
        <taxon>Eurotiomycetes</taxon>
        <taxon>Eurotiomycetidae</taxon>
        <taxon>Eurotiales</taxon>
        <taxon>Aspergillaceae</taxon>
        <taxon>Aspergillus</taxon>
        <taxon>Aspergillus subgen. Fumigati</taxon>
    </lineage>
</organism>
<evidence type="ECO:0000256" key="7">
    <source>
        <dbReference type="ARBA" id="ARBA00023242"/>
    </source>
</evidence>
<feature type="compositionally biased region" description="Polar residues" evidence="8">
    <location>
        <begin position="205"/>
        <end position="215"/>
    </location>
</feature>